<feature type="region of interest" description="Disordered" evidence="1">
    <location>
        <begin position="116"/>
        <end position="140"/>
    </location>
</feature>
<accession>A0ABQ6K1B1</accession>
<sequence>MGEERAEHPLGSLRVAVDASLEPQLVDGVGIVPSGEEAHAVAERGELVEGVEHSDERQLAVDGLCDGEGRLDVELEPCHEAERPERDHGPREVGFAAPQRDELARAVDELDAAHRGRERPVANARAVRAGGDGARDRDVGEGCEVREREIARLERAREFAVAEAGRGGDARAVVGDADVAGVGESGRRQEHACGVGDGREGMPRAERAQGTGSGIRHERLHLVDGARRDHPVGAEREVTGPVAHAIHRLDAIPARAGQTLIWRAWTPSCPYQSRTTWRCASVQV</sequence>
<feature type="compositionally biased region" description="Basic and acidic residues" evidence="1">
    <location>
        <begin position="185"/>
        <end position="207"/>
    </location>
</feature>
<evidence type="ECO:0000313" key="3">
    <source>
        <dbReference type="Proteomes" id="UP001157069"/>
    </source>
</evidence>
<gene>
    <name evidence="2" type="ORF">GCM10025869_32310</name>
</gene>
<proteinExistence type="predicted"/>
<evidence type="ECO:0000313" key="2">
    <source>
        <dbReference type="EMBL" id="GMA92702.1"/>
    </source>
</evidence>
<comment type="caution">
    <text evidence="2">The sequence shown here is derived from an EMBL/GenBank/DDBJ whole genome shotgun (WGS) entry which is preliminary data.</text>
</comment>
<dbReference type="Proteomes" id="UP001157069">
    <property type="component" value="Unassembled WGS sequence"/>
</dbReference>
<protein>
    <submittedName>
        <fullName evidence="2">Uncharacterized protein</fullName>
    </submittedName>
</protein>
<name>A0ABQ6K1B1_9MICO</name>
<dbReference type="EMBL" id="BSVA01000001">
    <property type="protein sequence ID" value="GMA92702.1"/>
    <property type="molecule type" value="Genomic_DNA"/>
</dbReference>
<keyword evidence="3" id="KW-1185">Reference proteome</keyword>
<feature type="region of interest" description="Disordered" evidence="1">
    <location>
        <begin position="184"/>
        <end position="213"/>
    </location>
</feature>
<organism evidence="2 3">
    <name type="scientific">Homoserinibacter gongjuensis</name>
    <dbReference type="NCBI Taxonomy" id="1162968"/>
    <lineage>
        <taxon>Bacteria</taxon>
        <taxon>Bacillati</taxon>
        <taxon>Actinomycetota</taxon>
        <taxon>Actinomycetes</taxon>
        <taxon>Micrococcales</taxon>
        <taxon>Microbacteriaceae</taxon>
        <taxon>Homoserinibacter</taxon>
    </lineage>
</organism>
<evidence type="ECO:0000256" key="1">
    <source>
        <dbReference type="SAM" id="MobiDB-lite"/>
    </source>
</evidence>
<reference evidence="3" key="1">
    <citation type="journal article" date="2019" name="Int. J. Syst. Evol. Microbiol.">
        <title>The Global Catalogue of Microorganisms (GCM) 10K type strain sequencing project: providing services to taxonomists for standard genome sequencing and annotation.</title>
        <authorList>
            <consortium name="The Broad Institute Genomics Platform"/>
            <consortium name="The Broad Institute Genome Sequencing Center for Infectious Disease"/>
            <person name="Wu L."/>
            <person name="Ma J."/>
        </authorList>
    </citation>
    <scope>NUCLEOTIDE SEQUENCE [LARGE SCALE GENOMIC DNA]</scope>
    <source>
        <strain evidence="3">NBRC 108755</strain>
    </source>
</reference>